<comment type="caution">
    <text evidence="2">The sequence shown here is derived from an EMBL/GenBank/DDBJ whole genome shotgun (WGS) entry which is preliminary data.</text>
</comment>
<feature type="region of interest" description="Disordered" evidence="1">
    <location>
        <begin position="1"/>
        <end position="32"/>
    </location>
</feature>
<dbReference type="AlphaFoldDB" id="A0A8H3HR06"/>
<organism evidence="2 3">
    <name type="scientific">Rhizoctonia solani</name>
    <dbReference type="NCBI Taxonomy" id="456999"/>
    <lineage>
        <taxon>Eukaryota</taxon>
        <taxon>Fungi</taxon>
        <taxon>Dikarya</taxon>
        <taxon>Basidiomycota</taxon>
        <taxon>Agaricomycotina</taxon>
        <taxon>Agaricomycetes</taxon>
        <taxon>Cantharellales</taxon>
        <taxon>Ceratobasidiaceae</taxon>
        <taxon>Rhizoctonia</taxon>
    </lineage>
</organism>
<protein>
    <submittedName>
        <fullName evidence="2">Uncharacterized protein</fullName>
    </submittedName>
</protein>
<evidence type="ECO:0000256" key="1">
    <source>
        <dbReference type="SAM" id="MobiDB-lite"/>
    </source>
</evidence>
<feature type="non-terminal residue" evidence="2">
    <location>
        <position position="1"/>
    </location>
</feature>
<dbReference type="EMBL" id="CAJMWT010007799">
    <property type="protein sequence ID" value="CAE6528186.1"/>
    <property type="molecule type" value="Genomic_DNA"/>
</dbReference>
<proteinExistence type="predicted"/>
<feature type="compositionally biased region" description="Low complexity" evidence="1">
    <location>
        <begin position="14"/>
        <end position="23"/>
    </location>
</feature>
<name>A0A8H3HR06_9AGAM</name>
<evidence type="ECO:0000313" key="3">
    <source>
        <dbReference type="Proteomes" id="UP000663843"/>
    </source>
</evidence>
<accession>A0A8H3HR06</accession>
<gene>
    <name evidence="2" type="ORF">RDB_LOCUS175290</name>
</gene>
<sequence length="104" mass="11832">ADNTIRLWKSPAQSVSSTSHVSSEALQEQPENIEKVSSSLEWDMDMDGWVCDPQNRLLLWVPPDIRSVLLRQSNLGLISRQGQIELDFSNAMIGDEWQTCYEPL</sequence>
<evidence type="ECO:0000313" key="2">
    <source>
        <dbReference type="EMBL" id="CAE6528186.1"/>
    </source>
</evidence>
<dbReference type="Proteomes" id="UP000663843">
    <property type="component" value="Unassembled WGS sequence"/>
</dbReference>
<reference evidence="2" key="1">
    <citation type="submission" date="2021-01" db="EMBL/GenBank/DDBJ databases">
        <authorList>
            <person name="Kaushik A."/>
        </authorList>
    </citation>
    <scope>NUCLEOTIDE SEQUENCE</scope>
    <source>
        <strain evidence="2">AG2-2IIIB</strain>
    </source>
</reference>